<accession>A0A2L0V006</accession>
<dbReference type="GeneID" id="40088361"/>
<protein>
    <submittedName>
        <fullName evidence="1">Uncharacterized protein</fullName>
    </submittedName>
</protein>
<sequence length="88" mass="10621">MPEFISTPDFDFSIHYDPHRTDSKSGWFLRRDKEVIFIDDFTDIFPVTFKRDISHYDSITIYEDFVAINKTGEIFITYKDMDWVFYGN</sequence>
<evidence type="ECO:0000313" key="1">
    <source>
        <dbReference type="EMBL" id="AUZ95117.1"/>
    </source>
</evidence>
<organism evidence="1 2">
    <name type="scientific">Agrobacterium phage Atu_ph07</name>
    <dbReference type="NCBI Taxonomy" id="2024264"/>
    <lineage>
        <taxon>Viruses</taxon>
        <taxon>Duplodnaviria</taxon>
        <taxon>Heunggongvirae</taxon>
        <taxon>Uroviricota</taxon>
        <taxon>Caudoviricetes</taxon>
        <taxon>Polybotosvirus</taxon>
        <taxon>Polybotosvirus Atuph07</taxon>
    </lineage>
</organism>
<dbReference type="EMBL" id="MF403008">
    <property type="protein sequence ID" value="AUZ95117.1"/>
    <property type="molecule type" value="Genomic_DNA"/>
</dbReference>
<dbReference type="Proteomes" id="UP000223025">
    <property type="component" value="Segment"/>
</dbReference>
<dbReference type="RefSeq" id="YP_009612023.1">
    <property type="nucleotide sequence ID" value="NC_042013.1"/>
</dbReference>
<reference evidence="1 2" key="1">
    <citation type="submission" date="2017-06" db="EMBL/GenBank/DDBJ databases">
        <authorList>
            <person name="Kim H.J."/>
            <person name="Triplett B.A."/>
        </authorList>
    </citation>
    <scope>NUCLEOTIDE SEQUENCE [LARGE SCALE GENOMIC DNA]</scope>
</reference>
<name>A0A2L0V006_9CAUD</name>
<proteinExistence type="predicted"/>
<keyword evidence="2" id="KW-1185">Reference proteome</keyword>
<evidence type="ECO:0000313" key="2">
    <source>
        <dbReference type="Proteomes" id="UP000223025"/>
    </source>
</evidence>
<dbReference type="KEGG" id="vg:40088361"/>